<dbReference type="Pfam" id="PF02597">
    <property type="entry name" value="ThiS"/>
    <property type="match status" value="1"/>
</dbReference>
<reference evidence="1 2" key="1">
    <citation type="submission" date="2020-08" db="EMBL/GenBank/DDBJ databases">
        <title>Sequencing the genomes of 1000 actinobacteria strains.</title>
        <authorList>
            <person name="Klenk H.-P."/>
        </authorList>
    </citation>
    <scope>NUCLEOTIDE SEQUENCE [LARGE SCALE GENOMIC DNA]</scope>
    <source>
        <strain evidence="1 2">DSM 44230</strain>
    </source>
</reference>
<organism evidence="1 2">
    <name type="scientific">Crossiella cryophila</name>
    <dbReference type="NCBI Taxonomy" id="43355"/>
    <lineage>
        <taxon>Bacteria</taxon>
        <taxon>Bacillati</taxon>
        <taxon>Actinomycetota</taxon>
        <taxon>Actinomycetes</taxon>
        <taxon>Pseudonocardiales</taxon>
        <taxon>Pseudonocardiaceae</taxon>
        <taxon>Crossiella</taxon>
    </lineage>
</organism>
<evidence type="ECO:0000313" key="1">
    <source>
        <dbReference type="EMBL" id="MBB4675423.1"/>
    </source>
</evidence>
<sequence>MKVRVNGNDHQLAESATVAEVLTLLAAPSTGIAVALDGAVVPRASWAETRLREGSVVEVLTAVQGG</sequence>
<dbReference type="NCBIfam" id="TIGR01683">
    <property type="entry name" value="thiS"/>
    <property type="match status" value="1"/>
</dbReference>
<dbReference type="Proteomes" id="UP000533598">
    <property type="component" value="Unassembled WGS sequence"/>
</dbReference>
<dbReference type="InterPro" id="IPR016155">
    <property type="entry name" value="Mopterin_synth/thiamin_S_b"/>
</dbReference>
<dbReference type="InterPro" id="IPR012675">
    <property type="entry name" value="Beta-grasp_dom_sf"/>
</dbReference>
<dbReference type="Gene3D" id="3.10.20.30">
    <property type="match status" value="1"/>
</dbReference>
<dbReference type="InterPro" id="IPR010035">
    <property type="entry name" value="Thi_S"/>
</dbReference>
<accession>A0A7W7C8V0</accession>
<dbReference type="PANTHER" id="PTHR34472">
    <property type="entry name" value="SULFUR CARRIER PROTEIN THIS"/>
    <property type="match status" value="1"/>
</dbReference>
<proteinExistence type="predicted"/>
<dbReference type="InterPro" id="IPR003749">
    <property type="entry name" value="ThiS/MoaD-like"/>
</dbReference>
<dbReference type="AlphaFoldDB" id="A0A7W7C8V0"/>
<keyword evidence="2" id="KW-1185">Reference proteome</keyword>
<protein>
    <submittedName>
        <fullName evidence="1">Sulfur carrier protein</fullName>
    </submittedName>
</protein>
<comment type="caution">
    <text evidence="1">The sequence shown here is derived from an EMBL/GenBank/DDBJ whole genome shotgun (WGS) entry which is preliminary data.</text>
</comment>
<dbReference type="PANTHER" id="PTHR34472:SF1">
    <property type="entry name" value="SULFUR CARRIER PROTEIN THIS"/>
    <property type="match status" value="1"/>
</dbReference>
<name>A0A7W7C8V0_9PSEU</name>
<evidence type="ECO:0000313" key="2">
    <source>
        <dbReference type="Proteomes" id="UP000533598"/>
    </source>
</evidence>
<dbReference type="CDD" id="cd00565">
    <property type="entry name" value="Ubl_ThiS"/>
    <property type="match status" value="1"/>
</dbReference>
<dbReference type="EMBL" id="JACHMH010000001">
    <property type="protein sequence ID" value="MBB4675423.1"/>
    <property type="molecule type" value="Genomic_DNA"/>
</dbReference>
<gene>
    <name evidence="1" type="ORF">HNR67_001541</name>
</gene>
<dbReference type="RefSeq" id="WP_185001399.1">
    <property type="nucleotide sequence ID" value="NZ_BAAAUI010000006.1"/>
</dbReference>
<dbReference type="SUPFAM" id="SSF54285">
    <property type="entry name" value="MoaD/ThiS"/>
    <property type="match status" value="1"/>
</dbReference>